<dbReference type="SUPFAM" id="SSF47203">
    <property type="entry name" value="Acyl-CoA dehydrogenase C-terminal domain-like"/>
    <property type="match status" value="1"/>
</dbReference>
<keyword evidence="11" id="KW-1185">Reference proteome</keyword>
<evidence type="ECO:0000259" key="8">
    <source>
        <dbReference type="Pfam" id="PF02770"/>
    </source>
</evidence>
<feature type="domain" description="Acyl-CoA oxidase/dehydrogenase middle" evidence="8">
    <location>
        <begin position="151"/>
        <end position="242"/>
    </location>
</feature>
<dbReference type="PROSITE" id="PS00073">
    <property type="entry name" value="ACYL_COA_DH_2"/>
    <property type="match status" value="1"/>
</dbReference>
<dbReference type="HOGENOM" id="CLU_018204_8_2_11"/>
<dbReference type="InterPro" id="IPR037069">
    <property type="entry name" value="AcylCoA_DH/ox_N_sf"/>
</dbReference>
<feature type="domain" description="Acyl-CoA dehydrogenase/oxidase N-terminal" evidence="9">
    <location>
        <begin position="48"/>
        <end position="146"/>
    </location>
</feature>
<evidence type="ECO:0000256" key="3">
    <source>
        <dbReference type="ARBA" id="ARBA00022630"/>
    </source>
</evidence>
<accession>A0A0B5D4Z3</accession>
<dbReference type="InterPro" id="IPR036250">
    <property type="entry name" value="AcylCo_DH-like_C"/>
</dbReference>
<evidence type="ECO:0000256" key="1">
    <source>
        <dbReference type="ARBA" id="ARBA00001974"/>
    </source>
</evidence>
<dbReference type="InterPro" id="IPR045008">
    <property type="entry name" value="ACX4-like"/>
</dbReference>
<dbReference type="GO" id="GO:0003995">
    <property type="term" value="F:acyl-CoA dehydrogenase activity"/>
    <property type="evidence" value="ECO:0007669"/>
    <property type="project" value="InterPro"/>
</dbReference>
<dbReference type="InterPro" id="IPR006091">
    <property type="entry name" value="Acyl-CoA_Oxase/DH_mid-dom"/>
</dbReference>
<dbReference type="Proteomes" id="UP000031524">
    <property type="component" value="Chromosome"/>
</dbReference>
<dbReference type="InterPro" id="IPR046373">
    <property type="entry name" value="Acyl-CoA_Oxase/DH_mid-dom_sf"/>
</dbReference>
<dbReference type="PANTHER" id="PTHR43188">
    <property type="entry name" value="ACYL-COENZYME A OXIDASE"/>
    <property type="match status" value="1"/>
</dbReference>
<comment type="similarity">
    <text evidence="2 5">Belongs to the acyl-CoA dehydrogenase family.</text>
</comment>
<evidence type="ECO:0000256" key="5">
    <source>
        <dbReference type="RuleBase" id="RU362125"/>
    </source>
</evidence>
<evidence type="ECO:0000256" key="2">
    <source>
        <dbReference type="ARBA" id="ARBA00009347"/>
    </source>
</evidence>
<dbReference type="InterPro" id="IPR009100">
    <property type="entry name" value="AcylCoA_DH/oxidase_NM_dom_sf"/>
</dbReference>
<dbReference type="RefSeq" id="WP_052437664.1">
    <property type="nucleotide sequence ID" value="NZ_BCSU01000008.1"/>
</dbReference>
<feature type="domain" description="Acyl-CoA dehydrogenase/oxidase C-terminal" evidence="7">
    <location>
        <begin position="256"/>
        <end position="401"/>
    </location>
</feature>
<dbReference type="Pfam" id="PF02770">
    <property type="entry name" value="Acyl-CoA_dh_M"/>
    <property type="match status" value="1"/>
</dbReference>
<feature type="region of interest" description="Disordered" evidence="6">
    <location>
        <begin position="1"/>
        <end position="20"/>
    </location>
</feature>
<dbReference type="Pfam" id="PF00441">
    <property type="entry name" value="Acyl-CoA_dh_1"/>
    <property type="match status" value="1"/>
</dbReference>
<comment type="cofactor">
    <cofactor evidence="1 5">
        <name>FAD</name>
        <dbReference type="ChEBI" id="CHEBI:57692"/>
    </cofactor>
</comment>
<gene>
    <name evidence="10" type="ORF">B842_01230</name>
</gene>
<dbReference type="EMBL" id="CP005286">
    <property type="protein sequence ID" value="AJE32102.1"/>
    <property type="molecule type" value="Genomic_DNA"/>
</dbReference>
<dbReference type="SUPFAM" id="SSF56645">
    <property type="entry name" value="Acyl-CoA dehydrogenase NM domain-like"/>
    <property type="match status" value="1"/>
</dbReference>
<proteinExistence type="inferred from homology"/>
<keyword evidence="5" id="KW-0560">Oxidoreductase</keyword>
<dbReference type="AlphaFoldDB" id="A0A0B5D4Z3"/>
<name>A0A0B5D4Z3_9CORY</name>
<reference evidence="10 11" key="1">
    <citation type="submission" date="2013-04" db="EMBL/GenBank/DDBJ databases">
        <title>Complete genome sequence of Corynebacterium humireducens DSM 45392(T), isolated from a wastewater-fed microbial fuel cell.</title>
        <authorList>
            <person name="Ruckert C."/>
            <person name="Albersmeier A."/>
            <person name="Kalinowski J."/>
        </authorList>
    </citation>
    <scope>NUCLEOTIDE SEQUENCE [LARGE SCALE GENOMIC DNA]</scope>
    <source>
        <strain evidence="11">MFC-5</strain>
    </source>
</reference>
<evidence type="ECO:0000259" key="7">
    <source>
        <dbReference type="Pfam" id="PF00441"/>
    </source>
</evidence>
<keyword evidence="3 5" id="KW-0285">Flavoprotein</keyword>
<organism evidence="10 11">
    <name type="scientific">Corynebacterium humireducens NBRC 106098 = DSM 45392</name>
    <dbReference type="NCBI Taxonomy" id="1223515"/>
    <lineage>
        <taxon>Bacteria</taxon>
        <taxon>Bacillati</taxon>
        <taxon>Actinomycetota</taxon>
        <taxon>Actinomycetes</taxon>
        <taxon>Mycobacteriales</taxon>
        <taxon>Corynebacteriaceae</taxon>
        <taxon>Corynebacterium</taxon>
    </lineage>
</organism>
<dbReference type="Gene3D" id="2.40.110.10">
    <property type="entry name" value="Butyryl-CoA Dehydrogenase, subunit A, domain 2"/>
    <property type="match status" value="1"/>
</dbReference>
<evidence type="ECO:0000313" key="11">
    <source>
        <dbReference type="Proteomes" id="UP000031524"/>
    </source>
</evidence>
<dbReference type="KEGG" id="chm:B842_01230"/>
<keyword evidence="4 5" id="KW-0274">FAD</keyword>
<dbReference type="PANTHER" id="PTHR43188:SF1">
    <property type="entry name" value="ACYL-COA DEHYDROGENASE"/>
    <property type="match status" value="1"/>
</dbReference>
<evidence type="ECO:0000313" key="10">
    <source>
        <dbReference type="EMBL" id="AJE32102.1"/>
    </source>
</evidence>
<dbReference type="STRING" id="1223515.B842_01230"/>
<dbReference type="InterPro" id="IPR006089">
    <property type="entry name" value="Acyl-CoA_DH_CS"/>
</dbReference>
<evidence type="ECO:0000256" key="6">
    <source>
        <dbReference type="SAM" id="MobiDB-lite"/>
    </source>
</evidence>
<dbReference type="Gene3D" id="1.20.140.10">
    <property type="entry name" value="Butyryl-CoA Dehydrogenase, subunit A, domain 3"/>
    <property type="match status" value="1"/>
</dbReference>
<dbReference type="Gene3D" id="1.10.540.10">
    <property type="entry name" value="Acyl-CoA dehydrogenase/oxidase, N-terminal domain"/>
    <property type="match status" value="1"/>
</dbReference>
<evidence type="ECO:0000256" key="4">
    <source>
        <dbReference type="ARBA" id="ARBA00022827"/>
    </source>
</evidence>
<dbReference type="Pfam" id="PF02771">
    <property type="entry name" value="Acyl-CoA_dh_N"/>
    <property type="match status" value="1"/>
</dbReference>
<dbReference type="GO" id="GO:0006635">
    <property type="term" value="P:fatty acid beta-oxidation"/>
    <property type="evidence" value="ECO:0007669"/>
    <property type="project" value="InterPro"/>
</dbReference>
<dbReference type="GO" id="GO:0050660">
    <property type="term" value="F:flavin adenine dinucleotide binding"/>
    <property type="evidence" value="ECO:0007669"/>
    <property type="project" value="InterPro"/>
</dbReference>
<evidence type="ECO:0000259" key="9">
    <source>
        <dbReference type="Pfam" id="PF02771"/>
    </source>
</evidence>
<protein>
    <submittedName>
        <fullName evidence="10">Acyl-CoA dehydrogenase domain-containing protein</fullName>
    </submittedName>
</protein>
<dbReference type="InterPro" id="IPR013786">
    <property type="entry name" value="AcylCoA_DH/ox_N"/>
</dbReference>
<sequence length="408" mass="43912">MFSPTDPAHRKGPAAVPHTTLPLTDETDFYQIFADVPAADLDAWQRAAAFGDRARAEINGYWERGEYPLHLVQDMAANGLLSDGADIPGEERLSPLAAGLVAMEIARADGSMATTLAVQGGLVINTIDKLGSEEQRQHWLPLLSSGQVLGAFGLTEPDHGSDSIALETTAVRDGDSWVLNGAKRWIGQGACGDVTVIWARMDDGEVGAFLVDQLSPGYHAETMEGKAVLRAIPQALITLTDVRVPDSRRLPGATSFRAAAEILTGTRSGVAWMALGHAIACYEAALEHAQNRVQFQRPLASFQLIQQRLADMLMKIVSMSLYCRRLAELSEQGALRPDQASLAKVHNTRAARAVAADARDMLGGSGILLENHVIRHMLDLEAIHTYEGTDSMQSLIVGKSVTGVSAFR</sequence>
<dbReference type="InterPro" id="IPR009075">
    <property type="entry name" value="AcylCo_DH/oxidase_C"/>
</dbReference>
<dbReference type="OrthoDB" id="9770681at2"/>